<accession>A0A8S3ZYA5</accession>
<dbReference type="GO" id="GO:0005739">
    <property type="term" value="C:mitochondrion"/>
    <property type="evidence" value="ECO:0007669"/>
    <property type="project" value="TreeGrafter"/>
</dbReference>
<dbReference type="EMBL" id="CAJHNH020006545">
    <property type="protein sequence ID" value="CAG5133844.1"/>
    <property type="molecule type" value="Genomic_DNA"/>
</dbReference>
<proteinExistence type="inferred from homology"/>
<evidence type="ECO:0000256" key="4">
    <source>
        <dbReference type="ARBA" id="ARBA00022723"/>
    </source>
</evidence>
<reference evidence="8" key="1">
    <citation type="submission" date="2021-04" db="EMBL/GenBank/DDBJ databases">
        <authorList>
            <consortium name="Molecular Ecology Group"/>
        </authorList>
    </citation>
    <scope>NUCLEOTIDE SEQUENCE</scope>
</reference>
<dbReference type="Pfam" id="PF03949">
    <property type="entry name" value="Malic_M"/>
    <property type="match status" value="1"/>
</dbReference>
<dbReference type="FunFam" id="3.40.50.720:FF:000060">
    <property type="entry name" value="Malic enzyme"/>
    <property type="match status" value="1"/>
</dbReference>
<dbReference type="InterPro" id="IPR036291">
    <property type="entry name" value="NAD(P)-bd_dom_sf"/>
</dbReference>
<sequence>TAAVAAAGIFAGLRITGKKLTDNKFVFQGAGEASLGIAQLLSLAMQEEGATKEEANSKIWMVDSKGLITNGRPSGGISGHKKDFAKDYKHMTSLEDVVEELKPTAIIGAAAIPGAFTEKVLRSMGKHNERPIIFALSNPTDKAECTAEQAYTLTDGRCVFASGSPFPTFTHKGQTFHPGQGNNAYIFPGVALGLITCGVRHIPDALFLRAAKCVSNLVTDQHLKEGRVYPPLNEIQNVSLTIAVDLAEYVYKNDLASAYPEPEDKEAYIRSFIYDTNYECFEPETWDWPDN</sequence>
<comment type="cofactor">
    <cofactor evidence="1">
        <name>Mn(2+)</name>
        <dbReference type="ChEBI" id="CHEBI:29035"/>
    </cofactor>
</comment>
<dbReference type="GO" id="GO:0051287">
    <property type="term" value="F:NAD binding"/>
    <property type="evidence" value="ECO:0007669"/>
    <property type="project" value="InterPro"/>
</dbReference>
<name>A0A8S3ZYA5_9EUPU</name>
<gene>
    <name evidence="8" type="ORF">CUNI_LOCUS19402</name>
</gene>
<dbReference type="OrthoDB" id="5365701at2759"/>
<dbReference type="AlphaFoldDB" id="A0A8S3ZYA5"/>
<evidence type="ECO:0000256" key="2">
    <source>
        <dbReference type="ARBA" id="ARBA00001946"/>
    </source>
</evidence>
<dbReference type="PIRSF" id="PIRSF000106">
    <property type="entry name" value="ME"/>
    <property type="match status" value="1"/>
</dbReference>
<feature type="non-terminal residue" evidence="8">
    <location>
        <position position="1"/>
    </location>
</feature>
<dbReference type="SMART" id="SM00919">
    <property type="entry name" value="Malic_M"/>
    <property type="match status" value="1"/>
</dbReference>
<dbReference type="InterPro" id="IPR001891">
    <property type="entry name" value="Malic_OxRdtase"/>
</dbReference>
<comment type="similarity">
    <text evidence="3">Belongs to the malic enzymes family.</text>
</comment>
<evidence type="ECO:0000256" key="5">
    <source>
        <dbReference type="ARBA" id="ARBA00023002"/>
    </source>
</evidence>
<feature type="domain" description="Malic enzyme NAD-binding" evidence="7">
    <location>
        <begin position="1"/>
        <end position="251"/>
    </location>
</feature>
<evidence type="ECO:0000259" key="7">
    <source>
        <dbReference type="SMART" id="SM00919"/>
    </source>
</evidence>
<dbReference type="PANTHER" id="PTHR23406">
    <property type="entry name" value="MALIC ENZYME-RELATED"/>
    <property type="match status" value="1"/>
</dbReference>
<dbReference type="SUPFAM" id="SSF51735">
    <property type="entry name" value="NAD(P)-binding Rossmann-fold domains"/>
    <property type="match status" value="1"/>
</dbReference>
<evidence type="ECO:0000256" key="3">
    <source>
        <dbReference type="ARBA" id="ARBA00008785"/>
    </source>
</evidence>
<dbReference type="GO" id="GO:0006108">
    <property type="term" value="P:malate metabolic process"/>
    <property type="evidence" value="ECO:0007669"/>
    <property type="project" value="TreeGrafter"/>
</dbReference>
<evidence type="ECO:0000313" key="9">
    <source>
        <dbReference type="Proteomes" id="UP000678393"/>
    </source>
</evidence>
<evidence type="ECO:0000256" key="1">
    <source>
        <dbReference type="ARBA" id="ARBA00001936"/>
    </source>
</evidence>
<evidence type="ECO:0000313" key="8">
    <source>
        <dbReference type="EMBL" id="CAG5133844.1"/>
    </source>
</evidence>
<dbReference type="GO" id="GO:0004473">
    <property type="term" value="F:malate dehydrogenase (decarboxylating) (NADP+) activity"/>
    <property type="evidence" value="ECO:0007669"/>
    <property type="project" value="TreeGrafter"/>
</dbReference>
<dbReference type="Gene3D" id="3.40.50.720">
    <property type="entry name" value="NAD(P)-binding Rossmann-like Domain"/>
    <property type="match status" value="1"/>
</dbReference>
<dbReference type="PRINTS" id="PR00072">
    <property type="entry name" value="MALOXRDTASE"/>
</dbReference>
<dbReference type="Proteomes" id="UP000678393">
    <property type="component" value="Unassembled WGS sequence"/>
</dbReference>
<feature type="binding site" evidence="6">
    <location>
        <position position="182"/>
    </location>
    <ligand>
        <name>(S)-malate</name>
        <dbReference type="ChEBI" id="CHEBI:15589"/>
    </ligand>
</feature>
<dbReference type="GO" id="GO:0046872">
    <property type="term" value="F:metal ion binding"/>
    <property type="evidence" value="ECO:0007669"/>
    <property type="project" value="UniProtKB-KW"/>
</dbReference>
<dbReference type="PANTHER" id="PTHR23406:SF90">
    <property type="entry name" value="MALIC ENZYME-RELATED"/>
    <property type="match status" value="1"/>
</dbReference>
<dbReference type="CDD" id="cd05312">
    <property type="entry name" value="NAD_bind_1_malic_enz"/>
    <property type="match status" value="1"/>
</dbReference>
<comment type="caution">
    <text evidence="8">The sequence shown here is derived from an EMBL/GenBank/DDBJ whole genome shotgun (WGS) entry which is preliminary data.</text>
</comment>
<organism evidence="8 9">
    <name type="scientific">Candidula unifasciata</name>
    <dbReference type="NCBI Taxonomy" id="100452"/>
    <lineage>
        <taxon>Eukaryota</taxon>
        <taxon>Metazoa</taxon>
        <taxon>Spiralia</taxon>
        <taxon>Lophotrochozoa</taxon>
        <taxon>Mollusca</taxon>
        <taxon>Gastropoda</taxon>
        <taxon>Heterobranchia</taxon>
        <taxon>Euthyneura</taxon>
        <taxon>Panpulmonata</taxon>
        <taxon>Eupulmonata</taxon>
        <taxon>Stylommatophora</taxon>
        <taxon>Helicina</taxon>
        <taxon>Helicoidea</taxon>
        <taxon>Geomitridae</taxon>
        <taxon>Candidula</taxon>
    </lineage>
</organism>
<comment type="cofactor">
    <cofactor evidence="2">
        <name>Mg(2+)</name>
        <dbReference type="ChEBI" id="CHEBI:18420"/>
    </cofactor>
</comment>
<keyword evidence="9" id="KW-1185">Reference proteome</keyword>
<protein>
    <recommendedName>
        <fullName evidence="7">Malic enzyme NAD-binding domain-containing protein</fullName>
    </recommendedName>
</protein>
<dbReference type="InterPro" id="IPR012302">
    <property type="entry name" value="Malic_NAD-bd"/>
</dbReference>
<feature type="binding site" evidence="6">
    <location>
        <position position="138"/>
    </location>
    <ligand>
        <name>(S)-malate</name>
        <dbReference type="ChEBI" id="CHEBI:15589"/>
    </ligand>
</feature>
<keyword evidence="5" id="KW-0560">Oxidoreductase</keyword>
<keyword evidence="4" id="KW-0479">Metal-binding</keyword>
<evidence type="ECO:0000256" key="6">
    <source>
        <dbReference type="PIRSR" id="PIRSR000106-2"/>
    </source>
</evidence>